<organism evidence="7 8">
    <name type="scientific">Thalassotalea profundi</name>
    <dbReference type="NCBI Taxonomy" id="2036687"/>
    <lineage>
        <taxon>Bacteria</taxon>
        <taxon>Pseudomonadati</taxon>
        <taxon>Pseudomonadota</taxon>
        <taxon>Gammaproteobacteria</taxon>
        <taxon>Alteromonadales</taxon>
        <taxon>Colwelliaceae</taxon>
        <taxon>Thalassotalea</taxon>
    </lineage>
</organism>
<dbReference type="PANTHER" id="PTHR43317">
    <property type="entry name" value="THERMOSPERMINE SYNTHASE ACAULIS5"/>
    <property type="match status" value="1"/>
</dbReference>
<comment type="caution">
    <text evidence="7">The sequence shown here is derived from an EMBL/GenBank/DDBJ whole genome shotgun (WGS) entry which is preliminary data.</text>
</comment>
<evidence type="ECO:0000256" key="5">
    <source>
        <dbReference type="SAM" id="SignalP"/>
    </source>
</evidence>
<evidence type="ECO:0000256" key="3">
    <source>
        <dbReference type="ARBA" id="ARBA00023115"/>
    </source>
</evidence>
<dbReference type="Proteomes" id="UP000626370">
    <property type="component" value="Unassembled WGS sequence"/>
</dbReference>
<evidence type="ECO:0000313" key="7">
    <source>
        <dbReference type="EMBL" id="GHE93629.1"/>
    </source>
</evidence>
<dbReference type="EMBL" id="BNAH01000009">
    <property type="protein sequence ID" value="GHE93629.1"/>
    <property type="molecule type" value="Genomic_DNA"/>
</dbReference>
<keyword evidence="3 4" id="KW-0620">Polyamine biosynthesis</keyword>
<evidence type="ECO:0000256" key="4">
    <source>
        <dbReference type="PROSITE-ProRule" id="PRU00354"/>
    </source>
</evidence>
<comment type="similarity">
    <text evidence="1">Belongs to the spermidine/spermine synthase family.</text>
</comment>
<evidence type="ECO:0000256" key="1">
    <source>
        <dbReference type="ARBA" id="ARBA00007867"/>
    </source>
</evidence>
<accession>A0ABQ3IVZ3</accession>
<evidence type="ECO:0000313" key="8">
    <source>
        <dbReference type="Proteomes" id="UP000626370"/>
    </source>
</evidence>
<dbReference type="Pfam" id="PF01564">
    <property type="entry name" value="Spermine_synth"/>
    <property type="match status" value="1"/>
</dbReference>
<dbReference type="NCBIfam" id="NF037959">
    <property type="entry name" value="MFS_SpdSyn"/>
    <property type="match status" value="1"/>
</dbReference>
<gene>
    <name evidence="7" type="ORF">GCM10011501_23780</name>
</gene>
<dbReference type="PANTHER" id="PTHR43317:SF1">
    <property type="entry name" value="THERMOSPERMINE SYNTHASE ACAULIS5"/>
    <property type="match status" value="1"/>
</dbReference>
<dbReference type="PROSITE" id="PS51006">
    <property type="entry name" value="PABS_2"/>
    <property type="match status" value="1"/>
</dbReference>
<dbReference type="InterPro" id="IPR029063">
    <property type="entry name" value="SAM-dependent_MTases_sf"/>
</dbReference>
<dbReference type="RefSeq" id="WP_373295369.1">
    <property type="nucleotide sequence ID" value="NZ_BNAH01000009.1"/>
</dbReference>
<protein>
    <recommendedName>
        <fullName evidence="6">PABS domain-containing protein</fullName>
    </recommendedName>
</protein>
<keyword evidence="8" id="KW-1185">Reference proteome</keyword>
<evidence type="ECO:0000259" key="6">
    <source>
        <dbReference type="PROSITE" id="PS51006"/>
    </source>
</evidence>
<evidence type="ECO:0000256" key="2">
    <source>
        <dbReference type="ARBA" id="ARBA00022679"/>
    </source>
</evidence>
<feature type="domain" description="PABS" evidence="6">
    <location>
        <begin position="6"/>
        <end position="252"/>
    </location>
</feature>
<dbReference type="SUPFAM" id="SSF53335">
    <property type="entry name" value="S-adenosyl-L-methionine-dependent methyltransferases"/>
    <property type="match status" value="1"/>
</dbReference>
<feature type="active site" description="Proton acceptor" evidence="4">
    <location>
        <position position="164"/>
    </location>
</feature>
<feature type="chain" id="PRO_5046069047" description="PABS domain-containing protein" evidence="5">
    <location>
        <begin position="22"/>
        <end position="298"/>
    </location>
</feature>
<keyword evidence="5" id="KW-0732">Signal</keyword>
<sequence length="298" mass="33753">MNKLLPLLLVTISFLTLPAFAEIVHKERSMYRNILVEDSHQLRCLKFNEKNNKTNQSCLYKNDPQRLVFNYTKLLFSSLLVLEKAPERVLIIGLGGGTMSNTIHQLYPNAIIENVEIDPAVIKVAQQYFGFIENERISSTAADGRIFIKRAAIKKQKYDWIILDAFNGDYIPEHLLTKEFLQESKDLLTEGGVITANTFSVSGLYAHESATYKAVFGDFFNVRNNKNSNRVILTTNKPLPSGDIIAKRALSLKAKLAPFGIDIIELTTWITSTEDDQDWPEETKVLTDQFSPANLLNH</sequence>
<dbReference type="CDD" id="cd02440">
    <property type="entry name" value="AdoMet_MTases"/>
    <property type="match status" value="1"/>
</dbReference>
<feature type="signal peptide" evidence="5">
    <location>
        <begin position="1"/>
        <end position="21"/>
    </location>
</feature>
<keyword evidence="2 4" id="KW-0808">Transferase</keyword>
<reference evidence="8" key="1">
    <citation type="journal article" date="2019" name="Int. J. Syst. Evol. Microbiol.">
        <title>The Global Catalogue of Microorganisms (GCM) 10K type strain sequencing project: providing services to taxonomists for standard genome sequencing and annotation.</title>
        <authorList>
            <consortium name="The Broad Institute Genomics Platform"/>
            <consortium name="The Broad Institute Genome Sequencing Center for Infectious Disease"/>
            <person name="Wu L."/>
            <person name="Ma J."/>
        </authorList>
    </citation>
    <scope>NUCLEOTIDE SEQUENCE [LARGE SCALE GENOMIC DNA]</scope>
    <source>
        <strain evidence="8">CGMCC 1.15922</strain>
    </source>
</reference>
<name>A0ABQ3IVZ3_9GAMM</name>
<proteinExistence type="inferred from homology"/>
<dbReference type="Gene3D" id="3.40.50.150">
    <property type="entry name" value="Vaccinia Virus protein VP39"/>
    <property type="match status" value="1"/>
</dbReference>
<dbReference type="InterPro" id="IPR030374">
    <property type="entry name" value="PABS"/>
</dbReference>